<keyword evidence="5" id="KW-0472">Membrane</keyword>
<dbReference type="GO" id="GO:0006508">
    <property type="term" value="P:proteolysis"/>
    <property type="evidence" value="ECO:0007669"/>
    <property type="project" value="InterPro"/>
</dbReference>
<feature type="region of interest" description="Disordered" evidence="4">
    <location>
        <begin position="541"/>
        <end position="561"/>
    </location>
</feature>
<dbReference type="InterPro" id="IPR000834">
    <property type="entry name" value="Peptidase_M14"/>
</dbReference>
<dbReference type="CDD" id="cd06227">
    <property type="entry name" value="M14-CPA-like"/>
    <property type="match status" value="1"/>
</dbReference>
<feature type="transmembrane region" description="Helical" evidence="5">
    <location>
        <begin position="513"/>
        <end position="531"/>
    </location>
</feature>
<evidence type="ECO:0000256" key="1">
    <source>
        <dbReference type="ARBA" id="ARBA00001947"/>
    </source>
</evidence>
<proteinExistence type="inferred from homology"/>
<name>A0AAV1HQ36_9CHLO</name>
<evidence type="ECO:0000259" key="7">
    <source>
        <dbReference type="PROSITE" id="PS52035"/>
    </source>
</evidence>
<evidence type="ECO:0000313" key="8">
    <source>
        <dbReference type="EMBL" id="CAK0734044.1"/>
    </source>
</evidence>
<keyword evidence="9" id="KW-1185">Reference proteome</keyword>
<organism evidence="8 9">
    <name type="scientific">Coccomyxa viridis</name>
    <dbReference type="NCBI Taxonomy" id="1274662"/>
    <lineage>
        <taxon>Eukaryota</taxon>
        <taxon>Viridiplantae</taxon>
        <taxon>Chlorophyta</taxon>
        <taxon>core chlorophytes</taxon>
        <taxon>Trebouxiophyceae</taxon>
        <taxon>Trebouxiophyceae incertae sedis</taxon>
        <taxon>Coccomyxaceae</taxon>
        <taxon>Coccomyxa</taxon>
    </lineage>
</organism>
<evidence type="ECO:0000256" key="3">
    <source>
        <dbReference type="PROSITE-ProRule" id="PRU01379"/>
    </source>
</evidence>
<dbReference type="Pfam" id="PF00246">
    <property type="entry name" value="Peptidase_M14"/>
    <property type="match status" value="1"/>
</dbReference>
<dbReference type="SUPFAM" id="SSF53187">
    <property type="entry name" value="Zn-dependent exopeptidases"/>
    <property type="match status" value="1"/>
</dbReference>
<dbReference type="PANTHER" id="PTHR11705">
    <property type="entry name" value="PROTEASE FAMILY M14 CARBOXYPEPTIDASE A,B"/>
    <property type="match status" value="1"/>
</dbReference>
<accession>A0AAV1HQ36</accession>
<dbReference type="SMART" id="SM00631">
    <property type="entry name" value="Zn_pept"/>
    <property type="match status" value="1"/>
</dbReference>
<feature type="compositionally biased region" description="Basic residues" evidence="4">
    <location>
        <begin position="548"/>
        <end position="561"/>
    </location>
</feature>
<evidence type="ECO:0000256" key="5">
    <source>
        <dbReference type="SAM" id="Phobius"/>
    </source>
</evidence>
<dbReference type="GO" id="GO:0005615">
    <property type="term" value="C:extracellular space"/>
    <property type="evidence" value="ECO:0007669"/>
    <property type="project" value="TreeGrafter"/>
</dbReference>
<reference evidence="8 9" key="1">
    <citation type="submission" date="2023-10" db="EMBL/GenBank/DDBJ databases">
        <authorList>
            <person name="Maclean D."/>
            <person name="Macfadyen A."/>
        </authorList>
    </citation>
    <scope>NUCLEOTIDE SEQUENCE [LARGE SCALE GENOMIC DNA]</scope>
</reference>
<dbReference type="Proteomes" id="UP001314263">
    <property type="component" value="Unassembled WGS sequence"/>
</dbReference>
<evidence type="ECO:0000313" key="9">
    <source>
        <dbReference type="Proteomes" id="UP001314263"/>
    </source>
</evidence>
<dbReference type="PROSITE" id="PS52035">
    <property type="entry name" value="PEPTIDASE_M14"/>
    <property type="match status" value="1"/>
</dbReference>
<dbReference type="AlphaFoldDB" id="A0AAV1HQ36"/>
<dbReference type="GO" id="GO:0004181">
    <property type="term" value="F:metallocarboxypeptidase activity"/>
    <property type="evidence" value="ECO:0007669"/>
    <property type="project" value="InterPro"/>
</dbReference>
<comment type="caution">
    <text evidence="8">The sequence shown here is derived from an EMBL/GenBank/DDBJ whole genome shotgun (WGS) entry which is preliminary data.</text>
</comment>
<keyword evidence="6" id="KW-0732">Signal</keyword>
<sequence>MKAAHFVLLAWQVGAVLSASIDTSTQVRWDLYHRSDGILEYFKKTALKLPSRVRYENIPDPESDISLPVVTITDFATGEAGKEVILLISGEHARELITSEIAFWLGKLLAGNDDELADWAAFQTATASAWKRGWAKGTLKEWGHDLLQKVLFKIVPIENIQGRKAVEGGDLCLRKTTNGVDLNRNWGYAWAQAEDGSDEYGGSKPFSEPESRIVRLLAENTRPQAFVNLHSGEYAVYVPWDSKKSLAPNLPADITDVLERIDSYCQCMHGAAGVVAGYLAFGSSMDYMYEELHVQYPLTIEVYGPDGLGKTAMGGHPRRHSRRLSSSVREDIGMAGQEEAANSTRRMQLQAASGLGAAREQAFRVNPGLQGKGVSSELAEAASSGGSAQGALAQCLLDYNPMESEEYEEVVATWLASLLVLADHLAANPAASSAAAEAEQDQPPFPPTPPSKQELVATGRLGEEQPSDFSQMAAGSPAKKKGSLPWLPSSYTLPVTAIQQEVMEHTGANKTQTVLLGGVVFSVLIAVYCLWSKIGRPVPWSRIGSPGRRGRPARRPVRQHV</sequence>
<feature type="chain" id="PRO_5043662293" description="Peptidase M14 domain-containing protein" evidence="6">
    <location>
        <begin position="19"/>
        <end position="561"/>
    </location>
</feature>
<protein>
    <recommendedName>
        <fullName evidence="7">Peptidase M14 domain-containing protein</fullName>
    </recommendedName>
</protein>
<dbReference type="Gene3D" id="3.40.630.10">
    <property type="entry name" value="Zn peptidases"/>
    <property type="match status" value="1"/>
</dbReference>
<evidence type="ECO:0000256" key="4">
    <source>
        <dbReference type="SAM" id="MobiDB-lite"/>
    </source>
</evidence>
<comment type="cofactor">
    <cofactor evidence="1">
        <name>Zn(2+)</name>
        <dbReference type="ChEBI" id="CHEBI:29105"/>
    </cofactor>
</comment>
<gene>
    <name evidence="8" type="ORF">CVIRNUC_000375</name>
</gene>
<dbReference type="EMBL" id="CAUYUE010000001">
    <property type="protein sequence ID" value="CAK0734044.1"/>
    <property type="molecule type" value="Genomic_DNA"/>
</dbReference>
<dbReference type="PANTHER" id="PTHR11705:SF119">
    <property type="entry name" value="OS02G0119300 PROTEIN"/>
    <property type="match status" value="1"/>
</dbReference>
<keyword evidence="5" id="KW-1133">Transmembrane helix</keyword>
<feature type="domain" description="Peptidase M14" evidence="7">
    <location>
        <begin position="31"/>
        <end position="335"/>
    </location>
</feature>
<dbReference type="GO" id="GO:0008270">
    <property type="term" value="F:zinc ion binding"/>
    <property type="evidence" value="ECO:0007669"/>
    <property type="project" value="InterPro"/>
</dbReference>
<keyword evidence="5" id="KW-0812">Transmembrane</keyword>
<dbReference type="InterPro" id="IPR034269">
    <property type="entry name" value="At5g42320_M14_CPD"/>
</dbReference>
<feature type="active site" description="Proton donor/acceptor" evidence="3">
    <location>
        <position position="301"/>
    </location>
</feature>
<comment type="similarity">
    <text evidence="2 3">Belongs to the peptidase M14 family.</text>
</comment>
<evidence type="ECO:0000256" key="6">
    <source>
        <dbReference type="SAM" id="SignalP"/>
    </source>
</evidence>
<evidence type="ECO:0000256" key="2">
    <source>
        <dbReference type="ARBA" id="ARBA00005988"/>
    </source>
</evidence>
<feature type="region of interest" description="Disordered" evidence="4">
    <location>
        <begin position="432"/>
        <end position="455"/>
    </location>
</feature>
<feature type="signal peptide" evidence="6">
    <location>
        <begin position="1"/>
        <end position="18"/>
    </location>
</feature>